<gene>
    <name evidence="3" type="ORF">CC86DRAFT_399383</name>
</gene>
<accession>A0A6A6ZCV6</accession>
<dbReference type="EMBL" id="MU006259">
    <property type="protein sequence ID" value="KAF2818144.1"/>
    <property type="molecule type" value="Genomic_DNA"/>
</dbReference>
<organism evidence="3 4">
    <name type="scientific">Ophiobolus disseminans</name>
    <dbReference type="NCBI Taxonomy" id="1469910"/>
    <lineage>
        <taxon>Eukaryota</taxon>
        <taxon>Fungi</taxon>
        <taxon>Dikarya</taxon>
        <taxon>Ascomycota</taxon>
        <taxon>Pezizomycotina</taxon>
        <taxon>Dothideomycetes</taxon>
        <taxon>Pleosporomycetidae</taxon>
        <taxon>Pleosporales</taxon>
        <taxon>Pleosporineae</taxon>
        <taxon>Phaeosphaeriaceae</taxon>
        <taxon>Ophiobolus</taxon>
    </lineage>
</organism>
<keyword evidence="1" id="KW-0175">Coiled coil</keyword>
<keyword evidence="4" id="KW-1185">Reference proteome</keyword>
<feature type="compositionally biased region" description="Polar residues" evidence="2">
    <location>
        <begin position="26"/>
        <end position="38"/>
    </location>
</feature>
<feature type="region of interest" description="Disordered" evidence="2">
    <location>
        <begin position="1"/>
        <end position="52"/>
    </location>
</feature>
<name>A0A6A6ZCV6_9PLEO</name>
<proteinExistence type="predicted"/>
<reference evidence="3" key="1">
    <citation type="journal article" date="2020" name="Stud. Mycol.">
        <title>101 Dothideomycetes genomes: a test case for predicting lifestyles and emergence of pathogens.</title>
        <authorList>
            <person name="Haridas S."/>
            <person name="Albert R."/>
            <person name="Binder M."/>
            <person name="Bloem J."/>
            <person name="Labutti K."/>
            <person name="Salamov A."/>
            <person name="Andreopoulos B."/>
            <person name="Baker S."/>
            <person name="Barry K."/>
            <person name="Bills G."/>
            <person name="Bluhm B."/>
            <person name="Cannon C."/>
            <person name="Castanera R."/>
            <person name="Culley D."/>
            <person name="Daum C."/>
            <person name="Ezra D."/>
            <person name="Gonzalez J."/>
            <person name="Henrissat B."/>
            <person name="Kuo A."/>
            <person name="Liang C."/>
            <person name="Lipzen A."/>
            <person name="Lutzoni F."/>
            <person name="Magnuson J."/>
            <person name="Mondo S."/>
            <person name="Nolan M."/>
            <person name="Ohm R."/>
            <person name="Pangilinan J."/>
            <person name="Park H.-J."/>
            <person name="Ramirez L."/>
            <person name="Alfaro M."/>
            <person name="Sun H."/>
            <person name="Tritt A."/>
            <person name="Yoshinaga Y."/>
            <person name="Zwiers L.-H."/>
            <person name="Turgeon B."/>
            <person name="Goodwin S."/>
            <person name="Spatafora J."/>
            <person name="Crous P."/>
            <person name="Grigoriev I."/>
        </authorList>
    </citation>
    <scope>NUCLEOTIDE SEQUENCE</scope>
    <source>
        <strain evidence="3">CBS 113818</strain>
    </source>
</reference>
<dbReference type="Proteomes" id="UP000799424">
    <property type="component" value="Unassembled WGS sequence"/>
</dbReference>
<feature type="coiled-coil region" evidence="1">
    <location>
        <begin position="63"/>
        <end position="97"/>
    </location>
</feature>
<evidence type="ECO:0000313" key="3">
    <source>
        <dbReference type="EMBL" id="KAF2818144.1"/>
    </source>
</evidence>
<sequence length="149" mass="16294">MPESSPSENRQRRAKRRRHSPIIDLTKSSPESETFDQTDASHEPIAPPPRTSALGVHAALTELTKVSQQLEEEDNHRSDLQDKYNSLMKDFKKAKATLDAVRVALVDQAIDTSAGHCNNCATKFDFSNALESPHILVGCGAGIQSAELA</sequence>
<protein>
    <submittedName>
        <fullName evidence="3">Uncharacterized protein</fullName>
    </submittedName>
</protein>
<evidence type="ECO:0000256" key="2">
    <source>
        <dbReference type="SAM" id="MobiDB-lite"/>
    </source>
</evidence>
<dbReference type="AlphaFoldDB" id="A0A6A6ZCV6"/>
<evidence type="ECO:0000256" key="1">
    <source>
        <dbReference type="SAM" id="Coils"/>
    </source>
</evidence>
<evidence type="ECO:0000313" key="4">
    <source>
        <dbReference type="Proteomes" id="UP000799424"/>
    </source>
</evidence>